<name>A0ACB9FY83_9ASTR</name>
<accession>A0ACB9FY83</accession>
<protein>
    <submittedName>
        <fullName evidence="1">Uncharacterized protein</fullName>
    </submittedName>
</protein>
<keyword evidence="2" id="KW-1185">Reference proteome</keyword>
<reference evidence="2" key="1">
    <citation type="journal article" date="2022" name="Mol. Ecol. Resour.">
        <title>The genomes of chicory, endive, great burdock and yacon provide insights into Asteraceae palaeo-polyploidization history and plant inulin production.</title>
        <authorList>
            <person name="Fan W."/>
            <person name="Wang S."/>
            <person name="Wang H."/>
            <person name="Wang A."/>
            <person name="Jiang F."/>
            <person name="Liu H."/>
            <person name="Zhao H."/>
            <person name="Xu D."/>
            <person name="Zhang Y."/>
        </authorList>
    </citation>
    <scope>NUCLEOTIDE SEQUENCE [LARGE SCALE GENOMIC DNA]</scope>
    <source>
        <strain evidence="2">cv. Yunnan</strain>
    </source>
</reference>
<dbReference type="Proteomes" id="UP001056120">
    <property type="component" value="Linkage Group LG15"/>
</dbReference>
<evidence type="ECO:0000313" key="2">
    <source>
        <dbReference type="Proteomes" id="UP001056120"/>
    </source>
</evidence>
<proteinExistence type="predicted"/>
<comment type="caution">
    <text evidence="1">The sequence shown here is derived from an EMBL/GenBank/DDBJ whole genome shotgun (WGS) entry which is preliminary data.</text>
</comment>
<dbReference type="EMBL" id="CM042032">
    <property type="protein sequence ID" value="KAI3775760.1"/>
    <property type="molecule type" value="Genomic_DNA"/>
</dbReference>
<gene>
    <name evidence="1" type="ORF">L1987_45513</name>
</gene>
<evidence type="ECO:0000313" key="1">
    <source>
        <dbReference type="EMBL" id="KAI3775760.1"/>
    </source>
</evidence>
<organism evidence="1 2">
    <name type="scientific">Smallanthus sonchifolius</name>
    <dbReference type="NCBI Taxonomy" id="185202"/>
    <lineage>
        <taxon>Eukaryota</taxon>
        <taxon>Viridiplantae</taxon>
        <taxon>Streptophyta</taxon>
        <taxon>Embryophyta</taxon>
        <taxon>Tracheophyta</taxon>
        <taxon>Spermatophyta</taxon>
        <taxon>Magnoliopsida</taxon>
        <taxon>eudicotyledons</taxon>
        <taxon>Gunneridae</taxon>
        <taxon>Pentapetalae</taxon>
        <taxon>asterids</taxon>
        <taxon>campanulids</taxon>
        <taxon>Asterales</taxon>
        <taxon>Asteraceae</taxon>
        <taxon>Asteroideae</taxon>
        <taxon>Heliantheae alliance</taxon>
        <taxon>Millerieae</taxon>
        <taxon>Smallanthus</taxon>
    </lineage>
</organism>
<sequence length="433" mass="50810">MHPRTMGGGNMKNALARKGKIKAASSSTARAKKSRQQPEMEQIPKTNWRKTEMLCEQHEVWQEELYYEKMANGLSSPKNALQVEKAIKLSEFRPLRVYKCFERLGWEEALSFRDEEWKNKIPREAIYQWMETLKKDLGSNPPRTTTLTGKVGNKSMVMSFDAIREVVNFNSKAENLYQYFPEGQIYKQTQGEEASRELKELLFQSGSSNKERKNLNILPKRCAVIGGHNIIPRTTLMRTQRVLDEDSQYTFKAHRFFSVKGLQDMDNWKYTLTERKHILKDRKTGQVLFGVREDVPSLAEDFIKEGGKEDDTEESESEDETETEKATRRLKKSIHEHVVANRPTEYAGWDRPFQMLWDQNARSNEIQNIRMMKLEENQERHALAVQWAIQEEINDRHREAEARRQYDDWVHGRMGPIADTTATFRARRKWVKT</sequence>
<reference evidence="1 2" key="2">
    <citation type="journal article" date="2022" name="Mol. Ecol. Resour.">
        <title>The genomes of chicory, endive, great burdock and yacon provide insights into Asteraceae paleo-polyploidization history and plant inulin production.</title>
        <authorList>
            <person name="Fan W."/>
            <person name="Wang S."/>
            <person name="Wang H."/>
            <person name="Wang A."/>
            <person name="Jiang F."/>
            <person name="Liu H."/>
            <person name="Zhao H."/>
            <person name="Xu D."/>
            <person name="Zhang Y."/>
        </authorList>
    </citation>
    <scope>NUCLEOTIDE SEQUENCE [LARGE SCALE GENOMIC DNA]</scope>
    <source>
        <strain evidence="2">cv. Yunnan</strain>
        <tissue evidence="1">Leaves</tissue>
    </source>
</reference>